<evidence type="ECO:0000256" key="2">
    <source>
        <dbReference type="PIRSR" id="PIRSR039004-2"/>
    </source>
</evidence>
<organism evidence="6 7">
    <name type="scientific">Spirosoma arboris</name>
    <dbReference type="NCBI Taxonomy" id="2682092"/>
    <lineage>
        <taxon>Bacteria</taxon>
        <taxon>Pseudomonadati</taxon>
        <taxon>Bacteroidota</taxon>
        <taxon>Cytophagia</taxon>
        <taxon>Cytophagales</taxon>
        <taxon>Cytophagaceae</taxon>
        <taxon>Spirosoma</taxon>
    </lineage>
</organism>
<dbReference type="Gene3D" id="2.30.40.10">
    <property type="entry name" value="Urease, subunit C, domain 1"/>
    <property type="match status" value="1"/>
</dbReference>
<evidence type="ECO:0000256" key="3">
    <source>
        <dbReference type="SAM" id="SignalP"/>
    </source>
</evidence>
<dbReference type="Gene3D" id="3.20.20.140">
    <property type="entry name" value="Metal-dependent hydrolases"/>
    <property type="match status" value="1"/>
</dbReference>
<evidence type="ECO:0000259" key="5">
    <source>
        <dbReference type="Pfam" id="PF07969"/>
    </source>
</evidence>
<feature type="binding site" description="via carbamate group" evidence="1">
    <location>
        <position position="185"/>
    </location>
    <ligand>
        <name>Zn(2+)</name>
        <dbReference type="ChEBI" id="CHEBI:29105"/>
        <label>2</label>
    </ligand>
</feature>
<dbReference type="AlphaFoldDB" id="A0A7K1SNR0"/>
<dbReference type="RefSeq" id="WP_317166024.1">
    <property type="nucleotide sequence ID" value="NZ_WPIN01000023.1"/>
</dbReference>
<feature type="domain" description="Amidohydrolase 3" evidence="5">
    <location>
        <begin position="65"/>
        <end position="97"/>
    </location>
</feature>
<gene>
    <name evidence="6" type="ORF">GO755_35700</name>
</gene>
<feature type="modified residue" description="N6-carboxylysine" evidence="2">
    <location>
        <position position="185"/>
    </location>
</feature>
<dbReference type="Pfam" id="PF01979">
    <property type="entry name" value="Amidohydro_1"/>
    <property type="match status" value="1"/>
</dbReference>
<dbReference type="InterPro" id="IPR006680">
    <property type="entry name" value="Amidohydro-rel"/>
</dbReference>
<feature type="binding site" evidence="1">
    <location>
        <position position="303"/>
    </location>
    <ligand>
        <name>Zn(2+)</name>
        <dbReference type="ChEBI" id="CHEBI:29105"/>
        <label>1</label>
    </ligand>
</feature>
<dbReference type="GO" id="GO:0046872">
    <property type="term" value="F:metal ion binding"/>
    <property type="evidence" value="ECO:0007669"/>
    <property type="project" value="UniProtKB-KW"/>
</dbReference>
<keyword evidence="7" id="KW-1185">Reference proteome</keyword>
<sequence>MRKLVLGLFAILLSNLAVAQTYSVLIKGGHVIDPKNKIDGIMDVAINEGKIVQVGRNLDAKEAIQVINAKGLYVTPGLIDMHTHVFFGTNLDQTYSNGPNALPPDGFTFRNGVTTIVDAGCSGWRDFETFKKQTIDRSQTRVLALLNIVGSGMRGSKFEQNVDDMDASQTVAMAKQYPDYVVGFKLAHFSGYNWTPTERVVEAGKLASLPVMIDFGGSTPTLSLDELFTKHLRPGDIYTHCFGQLKTRESILDVATGNVKPFVWEAQKKGVIFDVGYGGISFAFSQAIPALKSGFYPNTISTDIHSGSMNNAMKDMLNVMSKFMAMGMDLRNVIEASTWNPAQAIRRPELGSLSIGSVADIAILTIRNGKFDARDTGYFGFFDYTGYKIEGKQKLECELTIRNGKIVYDLNGIASPVVVAPKPKPLN</sequence>
<protein>
    <submittedName>
        <fullName evidence="6">Amidohydrolase/deacetylase family metallohydrolase</fullName>
    </submittedName>
</protein>
<keyword evidence="1" id="KW-0479">Metal-binding</keyword>
<feature type="binding site" evidence="1">
    <location>
        <position position="240"/>
    </location>
    <ligand>
        <name>Zn(2+)</name>
        <dbReference type="ChEBI" id="CHEBI:29105"/>
        <label>2</label>
    </ligand>
</feature>
<dbReference type="GO" id="GO:0016810">
    <property type="term" value="F:hydrolase activity, acting on carbon-nitrogen (but not peptide) bonds"/>
    <property type="evidence" value="ECO:0007669"/>
    <property type="project" value="InterPro"/>
</dbReference>
<feature type="chain" id="PRO_5029678620" evidence="3">
    <location>
        <begin position="20"/>
        <end position="427"/>
    </location>
</feature>
<dbReference type="EMBL" id="WPIN01000023">
    <property type="protein sequence ID" value="MVM35421.1"/>
    <property type="molecule type" value="Genomic_DNA"/>
</dbReference>
<comment type="caution">
    <text evidence="6">The sequence shown here is derived from an EMBL/GenBank/DDBJ whole genome shotgun (WGS) entry which is preliminary data.</text>
</comment>
<feature type="binding site" evidence="1">
    <location>
        <position position="82"/>
    </location>
    <ligand>
        <name>Zn(2+)</name>
        <dbReference type="ChEBI" id="CHEBI:29105"/>
        <label>1</label>
    </ligand>
</feature>
<dbReference type="InterPro" id="IPR013108">
    <property type="entry name" value="Amidohydro_3"/>
</dbReference>
<proteinExistence type="predicted"/>
<dbReference type="InterPro" id="IPR032466">
    <property type="entry name" value="Metal_Hydrolase"/>
</dbReference>
<dbReference type="InterPro" id="IPR011059">
    <property type="entry name" value="Metal-dep_hydrolase_composite"/>
</dbReference>
<keyword evidence="1" id="KW-0862">Zinc</keyword>
<dbReference type="GO" id="GO:0019213">
    <property type="term" value="F:deacetylase activity"/>
    <property type="evidence" value="ECO:0007669"/>
    <property type="project" value="InterPro"/>
</dbReference>
<dbReference type="PIRSF" id="PIRSF039004">
    <property type="entry name" value="ADE_EF_0837"/>
    <property type="match status" value="1"/>
</dbReference>
<evidence type="ECO:0000256" key="1">
    <source>
        <dbReference type="PIRSR" id="PIRSR039004-1"/>
    </source>
</evidence>
<feature type="domain" description="Amidohydrolase-related" evidence="4">
    <location>
        <begin position="288"/>
        <end position="364"/>
    </location>
</feature>
<dbReference type="PANTHER" id="PTHR42717:SF1">
    <property type="entry name" value="IMIDAZOLONEPROPIONASE AND RELATED AMIDOHYDROLASES"/>
    <property type="match status" value="1"/>
</dbReference>
<dbReference type="Pfam" id="PF07969">
    <property type="entry name" value="Amidohydro_3"/>
    <property type="match status" value="1"/>
</dbReference>
<dbReference type="SUPFAM" id="SSF51556">
    <property type="entry name" value="Metallo-dependent hydrolases"/>
    <property type="match status" value="1"/>
</dbReference>
<dbReference type="InterPro" id="IPR020043">
    <property type="entry name" value="Deacetylase_Atu3266-like"/>
</dbReference>
<evidence type="ECO:0000313" key="7">
    <source>
        <dbReference type="Proteomes" id="UP000436006"/>
    </source>
</evidence>
<evidence type="ECO:0000259" key="4">
    <source>
        <dbReference type="Pfam" id="PF01979"/>
    </source>
</evidence>
<feature type="binding site" evidence="1">
    <location>
        <position position="84"/>
    </location>
    <ligand>
        <name>Zn(2+)</name>
        <dbReference type="ChEBI" id="CHEBI:29105"/>
        <label>1</label>
    </ligand>
</feature>
<name>A0A7K1SNR0_9BACT</name>
<feature type="binding site" description="via carbamate group" evidence="1">
    <location>
        <position position="185"/>
    </location>
    <ligand>
        <name>Zn(2+)</name>
        <dbReference type="ChEBI" id="CHEBI:29105"/>
        <label>1</label>
    </ligand>
</feature>
<dbReference type="SUPFAM" id="SSF51338">
    <property type="entry name" value="Composite domain of metallo-dependent hydrolases"/>
    <property type="match status" value="1"/>
</dbReference>
<reference evidence="6 7" key="1">
    <citation type="submission" date="2019-12" db="EMBL/GenBank/DDBJ databases">
        <title>Spirosoma sp. HMF4905 genome sequencing and assembly.</title>
        <authorList>
            <person name="Kang H."/>
            <person name="Cha I."/>
            <person name="Kim H."/>
            <person name="Joh K."/>
        </authorList>
    </citation>
    <scope>NUCLEOTIDE SEQUENCE [LARGE SCALE GENOMIC DNA]</scope>
    <source>
        <strain evidence="6 7">HMF4905</strain>
    </source>
</reference>
<keyword evidence="6" id="KW-0378">Hydrolase</keyword>
<evidence type="ECO:0000313" key="6">
    <source>
        <dbReference type="EMBL" id="MVM35421.1"/>
    </source>
</evidence>
<accession>A0A7K1SNR0</accession>
<feature type="signal peptide" evidence="3">
    <location>
        <begin position="1"/>
        <end position="19"/>
    </location>
</feature>
<dbReference type="Proteomes" id="UP000436006">
    <property type="component" value="Unassembled WGS sequence"/>
</dbReference>
<dbReference type="PANTHER" id="PTHR42717">
    <property type="entry name" value="DIHYDROOROTASE-RELATED"/>
    <property type="match status" value="1"/>
</dbReference>
<dbReference type="NCBIfam" id="NF006689">
    <property type="entry name" value="PRK09237.1"/>
    <property type="match status" value="1"/>
</dbReference>
<keyword evidence="3" id="KW-0732">Signal</keyword>